<evidence type="ECO:0000256" key="1">
    <source>
        <dbReference type="ARBA" id="ARBA00010638"/>
    </source>
</evidence>
<dbReference type="InterPro" id="IPR002698">
    <property type="entry name" value="FTHF_cligase"/>
</dbReference>
<dbReference type="SUPFAM" id="SSF100950">
    <property type="entry name" value="NagB/RpiA/CoA transferase-like"/>
    <property type="match status" value="1"/>
</dbReference>
<dbReference type="PANTHER" id="PTHR23407:SF1">
    <property type="entry name" value="5-FORMYLTETRAHYDROFOLATE CYCLO-LIGASE"/>
    <property type="match status" value="1"/>
</dbReference>
<evidence type="ECO:0000256" key="2">
    <source>
        <dbReference type="ARBA" id="ARBA00022741"/>
    </source>
</evidence>
<dbReference type="NCBIfam" id="TIGR02727">
    <property type="entry name" value="MTHFS_bact"/>
    <property type="match status" value="1"/>
</dbReference>
<feature type="binding site" evidence="4">
    <location>
        <position position="63"/>
    </location>
    <ligand>
        <name>substrate</name>
    </ligand>
</feature>
<dbReference type="KEGG" id="tsin:OXH18_06920"/>
<keyword evidence="5" id="KW-0479">Metal-binding</keyword>
<dbReference type="Proteomes" id="UP001163152">
    <property type="component" value="Chromosome"/>
</dbReference>
<reference evidence="6" key="1">
    <citation type="submission" date="2022-12" db="EMBL/GenBank/DDBJ databases">
        <title>Polyphasic identification of a Novel Hot-Spring Cyanobacterium Ocullathermofonsia sinensis gen nov. sp. nov. and Genomic Insights on its Adaptations to the Thermal Habitat.</title>
        <authorList>
            <person name="Daroch M."/>
            <person name="Tang J."/>
            <person name="Jiang Y."/>
        </authorList>
    </citation>
    <scope>NUCLEOTIDE SEQUENCE</scope>
    <source>
        <strain evidence="6">PKUAC-SCTA174</strain>
    </source>
</reference>
<keyword evidence="6" id="KW-0436">Ligase</keyword>
<dbReference type="Pfam" id="PF01812">
    <property type="entry name" value="5-FTHF_cyc-lig"/>
    <property type="match status" value="1"/>
</dbReference>
<dbReference type="AlphaFoldDB" id="A0A9E8ZI99"/>
<name>A0A9E8ZI99_9CYAN</name>
<keyword evidence="7" id="KW-1185">Reference proteome</keyword>
<sequence>MNNFTSVSADEKTELRRSLLSLRRNLSTEDWQQKSQKICEHLSSASSFMKAQTVLAYFSIFREADLSLLFTLPKRWGFPRCVGETLDWHYWTTNQPLQPGRFGILEPLPTAPTIDVAHVDLILVPAVACDRRGYRLGYGGGFYDRLLVNPTWATKPTIGITFDFAFLPALPINSWDRPLTAVCTETGIIQAAPAPPN</sequence>
<dbReference type="InterPro" id="IPR024185">
    <property type="entry name" value="FTHF_cligase-like_sf"/>
</dbReference>
<feature type="binding site" evidence="4">
    <location>
        <begin position="135"/>
        <end position="143"/>
    </location>
    <ligand>
        <name>ATP</name>
        <dbReference type="ChEBI" id="CHEBI:30616"/>
    </ligand>
</feature>
<dbReference type="EC" id="6.3.3.2" evidence="5"/>
<dbReference type="GO" id="GO:0005524">
    <property type="term" value="F:ATP binding"/>
    <property type="evidence" value="ECO:0007669"/>
    <property type="project" value="UniProtKB-KW"/>
</dbReference>
<gene>
    <name evidence="6" type="ORF">OXH18_06920</name>
</gene>
<evidence type="ECO:0000256" key="3">
    <source>
        <dbReference type="ARBA" id="ARBA00022840"/>
    </source>
</evidence>
<keyword evidence="2 4" id="KW-0547">Nucleotide-binding</keyword>
<accession>A0A9E8ZI99</accession>
<feature type="binding site" evidence="4">
    <location>
        <begin position="12"/>
        <end position="16"/>
    </location>
    <ligand>
        <name>ATP</name>
        <dbReference type="ChEBI" id="CHEBI:30616"/>
    </ligand>
</feature>
<dbReference type="GO" id="GO:0030272">
    <property type="term" value="F:5-formyltetrahydrofolate cyclo-ligase activity"/>
    <property type="evidence" value="ECO:0007669"/>
    <property type="project" value="UniProtKB-EC"/>
</dbReference>
<dbReference type="Gene3D" id="3.40.50.10420">
    <property type="entry name" value="NagB/RpiA/CoA transferase-like"/>
    <property type="match status" value="1"/>
</dbReference>
<dbReference type="GO" id="GO:0035999">
    <property type="term" value="P:tetrahydrofolate interconversion"/>
    <property type="evidence" value="ECO:0007669"/>
    <property type="project" value="TreeGrafter"/>
</dbReference>
<keyword evidence="5" id="KW-0460">Magnesium</keyword>
<dbReference type="PIRSF" id="PIRSF006806">
    <property type="entry name" value="FTHF_cligase"/>
    <property type="match status" value="1"/>
</dbReference>
<evidence type="ECO:0000256" key="5">
    <source>
        <dbReference type="RuleBase" id="RU361279"/>
    </source>
</evidence>
<dbReference type="EMBL" id="CP113797">
    <property type="protein sequence ID" value="WAL61710.1"/>
    <property type="molecule type" value="Genomic_DNA"/>
</dbReference>
<comment type="cofactor">
    <cofactor evidence="5">
        <name>Mg(2+)</name>
        <dbReference type="ChEBI" id="CHEBI:18420"/>
    </cofactor>
</comment>
<evidence type="ECO:0000256" key="4">
    <source>
        <dbReference type="PIRSR" id="PIRSR006806-1"/>
    </source>
</evidence>
<dbReference type="InterPro" id="IPR037171">
    <property type="entry name" value="NagB/RpiA_transferase-like"/>
</dbReference>
<evidence type="ECO:0000313" key="7">
    <source>
        <dbReference type="Proteomes" id="UP001163152"/>
    </source>
</evidence>
<comment type="similarity">
    <text evidence="1 5">Belongs to the 5-formyltetrahydrofolate cyclo-ligase family.</text>
</comment>
<organism evidence="6 7">
    <name type="scientific">Thermocoleostomius sinensis A174</name>
    <dbReference type="NCBI Taxonomy" id="2016057"/>
    <lineage>
        <taxon>Bacteria</taxon>
        <taxon>Bacillati</taxon>
        <taxon>Cyanobacteriota</taxon>
        <taxon>Cyanophyceae</taxon>
        <taxon>Oculatellales</taxon>
        <taxon>Oculatellaceae</taxon>
        <taxon>Thermocoleostomius</taxon>
    </lineage>
</organism>
<evidence type="ECO:0000313" key="6">
    <source>
        <dbReference type="EMBL" id="WAL61710.1"/>
    </source>
</evidence>
<dbReference type="PANTHER" id="PTHR23407">
    <property type="entry name" value="ATPASE INHIBITOR/5-FORMYLTETRAHYDROFOLATE CYCLO-LIGASE"/>
    <property type="match status" value="1"/>
</dbReference>
<proteinExistence type="inferred from homology"/>
<dbReference type="RefSeq" id="WP_268611746.1">
    <property type="nucleotide sequence ID" value="NZ_CP113797.1"/>
</dbReference>
<dbReference type="GO" id="GO:0046872">
    <property type="term" value="F:metal ion binding"/>
    <property type="evidence" value="ECO:0007669"/>
    <property type="project" value="UniProtKB-KW"/>
</dbReference>
<protein>
    <recommendedName>
        <fullName evidence="5">5-formyltetrahydrofolate cyclo-ligase</fullName>
        <ecNumber evidence="5">6.3.3.2</ecNumber>
    </recommendedName>
</protein>
<keyword evidence="3 4" id="KW-0067">ATP-binding</keyword>
<dbReference type="GO" id="GO:0009396">
    <property type="term" value="P:folic acid-containing compound biosynthetic process"/>
    <property type="evidence" value="ECO:0007669"/>
    <property type="project" value="TreeGrafter"/>
</dbReference>
<comment type="catalytic activity">
    <reaction evidence="5">
        <text>(6S)-5-formyl-5,6,7,8-tetrahydrofolate + ATP = (6R)-5,10-methenyltetrahydrofolate + ADP + phosphate</text>
        <dbReference type="Rhea" id="RHEA:10488"/>
        <dbReference type="ChEBI" id="CHEBI:30616"/>
        <dbReference type="ChEBI" id="CHEBI:43474"/>
        <dbReference type="ChEBI" id="CHEBI:57455"/>
        <dbReference type="ChEBI" id="CHEBI:57457"/>
        <dbReference type="ChEBI" id="CHEBI:456216"/>
        <dbReference type="EC" id="6.3.3.2"/>
    </reaction>
</comment>